<evidence type="ECO:0000256" key="1">
    <source>
        <dbReference type="SAM" id="MobiDB-lite"/>
    </source>
</evidence>
<dbReference type="EMBL" id="JANBPK010001517">
    <property type="protein sequence ID" value="KAJ2922075.1"/>
    <property type="molecule type" value="Genomic_DNA"/>
</dbReference>
<gene>
    <name evidence="2" type="ORF">H1R20_g15021</name>
</gene>
<comment type="caution">
    <text evidence="2">The sequence shown here is derived from an EMBL/GenBank/DDBJ whole genome shotgun (WGS) entry which is preliminary data.</text>
</comment>
<feature type="compositionally biased region" description="Low complexity" evidence="1">
    <location>
        <begin position="681"/>
        <end position="695"/>
    </location>
</feature>
<name>A0A9W8J033_9AGAR</name>
<dbReference type="OrthoDB" id="3257768at2759"/>
<evidence type="ECO:0000313" key="3">
    <source>
        <dbReference type="Proteomes" id="UP001140091"/>
    </source>
</evidence>
<dbReference type="PANTHER" id="PTHR33104">
    <property type="entry name" value="SI:DKEY-29D5.2"/>
    <property type="match status" value="1"/>
</dbReference>
<keyword evidence="3" id="KW-1185">Reference proteome</keyword>
<feature type="non-terminal residue" evidence="2">
    <location>
        <position position="1"/>
    </location>
</feature>
<reference evidence="2" key="1">
    <citation type="submission" date="2022-06" db="EMBL/GenBank/DDBJ databases">
        <title>Genome Sequence of Candolleomyces eurysporus.</title>
        <authorList>
            <person name="Buettner E."/>
        </authorList>
    </citation>
    <scope>NUCLEOTIDE SEQUENCE</scope>
    <source>
        <strain evidence="2">VTCC 930004</strain>
    </source>
</reference>
<evidence type="ECO:0000313" key="2">
    <source>
        <dbReference type="EMBL" id="KAJ2922075.1"/>
    </source>
</evidence>
<dbReference type="PANTHER" id="PTHR33104:SF2">
    <property type="entry name" value="CXC3 LIKE CYSTEINE CLUSTER DOMAIN-CONTAINING PROTEIN"/>
    <property type="match status" value="1"/>
</dbReference>
<feature type="region of interest" description="Disordered" evidence="1">
    <location>
        <begin position="656"/>
        <end position="695"/>
    </location>
</feature>
<dbReference type="Proteomes" id="UP001140091">
    <property type="component" value="Unassembled WGS sequence"/>
</dbReference>
<dbReference type="AlphaFoldDB" id="A0A9W8J033"/>
<sequence length="843" mass="95845">MLFENSHLAHIGETGVCAHLRAVRLQNIIKFKNAVISGVIAIQCARHGFFLAQGMADLKRGEAYDHTDYVLVNSLLDQHQQRWIMLSYDIWCSYSKKIKARFAKKFPSSAAILDKMRGAVPKMHVKNHIEACQHLWAFNFLRYSGETYGEMIETAWAENNQAAGSTKEMNDGHRHDTLDDLTNYWNWCKLLRTTERLEAQYSQNLKHLKARESRFVEQSSRYPEELLAKWKKMSDVAYEEKAGELILNDYLAPPTQRKAYEKLLDDEKINRLSGKDLTGNAQFLNQGLELEERQVQVRTILSEKKKVSAADQRKLYTDLVEWRATQLRLCPSLRGDNTQLIDPALPESTLLNLPSSFPQHTRAQLNLETMAAEEYSLREGQAHDALESLRLAIQTYNFNIDFKKSNVRGQGANTRAQDYLKMLEADKKNAAVKYTRAREALLNLGLLANDKILRELDHTKLHGKNMAKPPKLGDSKKEDPWFWNVGRPKAMSEKEEREWQTELNRAKWFHDRAARDRAREEKEILEEEIRREIKTFSTYASVWIQLADACLLDDPGKASMGAHFGGKCLGSQSSECKDVKKVIRTAPDNLVMATPALFRLFLLFEEVHPDTEVANRGRVRIHTAPGYQALWEKHYIIRELQQDEQNDQENESVLLQAGPSRGGNANGTHDNETQGRTFDISSPISSSPSLPSPRSALAQIALPGGASNPITISGDDLSDIDDDDLPIVRSVPVLVVAWIKDNARYRETLVVSRSNRTVCLNEHELELGACGIEVGDELEVYEPTVHRWFPIRWATILGPFTSASGNSLLLRRSDVRRLQDFNLVRPIASHVPQWSTKGKGRAV</sequence>
<dbReference type="Pfam" id="PF18758">
    <property type="entry name" value="KDZ"/>
    <property type="match status" value="1"/>
</dbReference>
<accession>A0A9W8J033</accession>
<dbReference type="InterPro" id="IPR040521">
    <property type="entry name" value="KDZ"/>
</dbReference>
<proteinExistence type="predicted"/>
<organism evidence="2 3">
    <name type="scientific">Candolleomyces eurysporus</name>
    <dbReference type="NCBI Taxonomy" id="2828524"/>
    <lineage>
        <taxon>Eukaryota</taxon>
        <taxon>Fungi</taxon>
        <taxon>Dikarya</taxon>
        <taxon>Basidiomycota</taxon>
        <taxon>Agaricomycotina</taxon>
        <taxon>Agaricomycetes</taxon>
        <taxon>Agaricomycetidae</taxon>
        <taxon>Agaricales</taxon>
        <taxon>Agaricineae</taxon>
        <taxon>Psathyrellaceae</taxon>
        <taxon>Candolleomyces</taxon>
    </lineage>
</organism>
<protein>
    <submittedName>
        <fullName evidence="2">Uncharacterized protein</fullName>
    </submittedName>
</protein>